<dbReference type="EMBL" id="JBIAQY010000002">
    <property type="protein sequence ID" value="MFF3567801.1"/>
    <property type="molecule type" value="Genomic_DNA"/>
</dbReference>
<feature type="domain" description="Leucine-binding protein" evidence="4">
    <location>
        <begin position="34"/>
        <end position="355"/>
    </location>
</feature>
<dbReference type="PANTHER" id="PTHR30483">
    <property type="entry name" value="LEUCINE-SPECIFIC-BINDING PROTEIN"/>
    <property type="match status" value="1"/>
</dbReference>
<keyword evidence="2 3" id="KW-0732">Signal</keyword>
<keyword evidence="6" id="KW-1185">Reference proteome</keyword>
<sequence>MFTRRWTIAAAAAAVAIAGSITACASSDDNDPNTIKVGFIAPLSSSPQAFRDPELAAEVAEKAVNDSGGINGKKLKVVVYDTKGQPANVVAGARKLVDQDKVVAFIGGNSNDGLAAIGRKAGVANWFPMGCASADVDNDLSMIAALNCAGAAQGTYLGGLRFTPKKAVYVAFAGNTPYIENAKLGYRNAGVDDVKIIEVPPETTDFAPIIAQVRAAHPDVWGGMIFPPEKLTALLRAAIDQNFRTPLVLSNNVMEDPTIKLVSDSGIPNSVALEKGEDATRFPTWQAYESQLAKYDPDHRIKTPHDGSVTTDWLAVWTFAQEARKLPTVTAATFREHAKQLHDFKTDVLHDIDFTVDGPVPTAPRQANLWAFAGHIADGRIVVDDPTPFSAFQKTPISN</sequence>
<dbReference type="InterPro" id="IPR028082">
    <property type="entry name" value="Peripla_BP_I"/>
</dbReference>
<dbReference type="SUPFAM" id="SSF53822">
    <property type="entry name" value="Periplasmic binding protein-like I"/>
    <property type="match status" value="1"/>
</dbReference>
<evidence type="ECO:0000256" key="1">
    <source>
        <dbReference type="ARBA" id="ARBA00010062"/>
    </source>
</evidence>
<dbReference type="RefSeq" id="WP_040831549.1">
    <property type="nucleotide sequence ID" value="NZ_JBIAQY010000002.1"/>
</dbReference>
<proteinExistence type="inferred from homology"/>
<comment type="similarity">
    <text evidence="1">Belongs to the leucine-binding protein family.</text>
</comment>
<evidence type="ECO:0000313" key="5">
    <source>
        <dbReference type="EMBL" id="MFF3567801.1"/>
    </source>
</evidence>
<protein>
    <submittedName>
        <fullName evidence="5">ABC transporter substrate-binding protein</fullName>
    </submittedName>
</protein>
<dbReference type="Pfam" id="PF13458">
    <property type="entry name" value="Peripla_BP_6"/>
    <property type="match status" value="1"/>
</dbReference>
<evidence type="ECO:0000256" key="3">
    <source>
        <dbReference type="SAM" id="SignalP"/>
    </source>
</evidence>
<dbReference type="Gene3D" id="3.40.50.2300">
    <property type="match status" value="2"/>
</dbReference>
<feature type="chain" id="PRO_5046127018" evidence="3">
    <location>
        <begin position="26"/>
        <end position="399"/>
    </location>
</feature>
<organism evidence="5 6">
    <name type="scientific">Nocardia jiangxiensis</name>
    <dbReference type="NCBI Taxonomy" id="282685"/>
    <lineage>
        <taxon>Bacteria</taxon>
        <taxon>Bacillati</taxon>
        <taxon>Actinomycetota</taxon>
        <taxon>Actinomycetes</taxon>
        <taxon>Mycobacteriales</taxon>
        <taxon>Nocardiaceae</taxon>
        <taxon>Nocardia</taxon>
    </lineage>
</organism>
<dbReference type="InterPro" id="IPR028081">
    <property type="entry name" value="Leu-bd"/>
</dbReference>
<reference evidence="5 6" key="1">
    <citation type="submission" date="2024-10" db="EMBL/GenBank/DDBJ databases">
        <title>The Natural Products Discovery Center: Release of the First 8490 Sequenced Strains for Exploring Actinobacteria Biosynthetic Diversity.</title>
        <authorList>
            <person name="Kalkreuter E."/>
            <person name="Kautsar S.A."/>
            <person name="Yang D."/>
            <person name="Bader C.D."/>
            <person name="Teijaro C.N."/>
            <person name="Fluegel L."/>
            <person name="Davis C.M."/>
            <person name="Simpson J.R."/>
            <person name="Lauterbach L."/>
            <person name="Steele A.D."/>
            <person name="Gui C."/>
            <person name="Meng S."/>
            <person name="Li G."/>
            <person name="Viehrig K."/>
            <person name="Ye F."/>
            <person name="Su P."/>
            <person name="Kiefer A.F."/>
            <person name="Nichols A."/>
            <person name="Cepeda A.J."/>
            <person name="Yan W."/>
            <person name="Fan B."/>
            <person name="Jiang Y."/>
            <person name="Adhikari A."/>
            <person name="Zheng C.-J."/>
            <person name="Schuster L."/>
            <person name="Cowan T.M."/>
            <person name="Smanski M.J."/>
            <person name="Chevrette M.G."/>
            <person name="De Carvalho L.P.S."/>
            <person name="Shen B."/>
        </authorList>
    </citation>
    <scope>NUCLEOTIDE SEQUENCE [LARGE SCALE GENOMIC DNA]</scope>
    <source>
        <strain evidence="5 6">NPDC002593</strain>
    </source>
</reference>
<gene>
    <name evidence="5" type="ORF">ACFYXQ_08440</name>
</gene>
<dbReference type="PANTHER" id="PTHR30483:SF6">
    <property type="entry name" value="PERIPLASMIC BINDING PROTEIN OF ABC TRANSPORTER FOR NATURAL AMINO ACIDS"/>
    <property type="match status" value="1"/>
</dbReference>
<evidence type="ECO:0000313" key="6">
    <source>
        <dbReference type="Proteomes" id="UP001601992"/>
    </source>
</evidence>
<accession>A0ABW6RXZ9</accession>
<name>A0ABW6RXZ9_9NOCA</name>
<dbReference type="InterPro" id="IPR051010">
    <property type="entry name" value="BCAA_transport"/>
</dbReference>
<comment type="caution">
    <text evidence="5">The sequence shown here is derived from an EMBL/GenBank/DDBJ whole genome shotgun (WGS) entry which is preliminary data.</text>
</comment>
<evidence type="ECO:0000256" key="2">
    <source>
        <dbReference type="ARBA" id="ARBA00022729"/>
    </source>
</evidence>
<evidence type="ECO:0000259" key="4">
    <source>
        <dbReference type="Pfam" id="PF13458"/>
    </source>
</evidence>
<dbReference type="Proteomes" id="UP001601992">
    <property type="component" value="Unassembled WGS sequence"/>
</dbReference>
<feature type="signal peptide" evidence="3">
    <location>
        <begin position="1"/>
        <end position="25"/>
    </location>
</feature>
<dbReference type="PROSITE" id="PS51257">
    <property type="entry name" value="PROKAR_LIPOPROTEIN"/>
    <property type="match status" value="1"/>
</dbReference>